<dbReference type="Proteomes" id="UP000031443">
    <property type="component" value="Unassembled WGS sequence"/>
</dbReference>
<keyword evidence="4" id="KW-1185">Reference proteome</keyword>
<dbReference type="PANTHER" id="PTHR17469:SF1">
    <property type="entry name" value="PROTEIN TESPA1"/>
    <property type="match status" value="1"/>
</dbReference>
<reference evidence="4" key="1">
    <citation type="journal article" date="2013" name="Nat. Genet.">
        <title>The draft genomes of soft-shell turtle and green sea turtle yield insights into the development and evolution of the turtle-specific body plan.</title>
        <authorList>
            <person name="Wang Z."/>
            <person name="Pascual-Anaya J."/>
            <person name="Zadissa A."/>
            <person name="Li W."/>
            <person name="Niimura Y."/>
            <person name="Huang Z."/>
            <person name="Li C."/>
            <person name="White S."/>
            <person name="Xiong Z."/>
            <person name="Fang D."/>
            <person name="Wang B."/>
            <person name="Ming Y."/>
            <person name="Chen Y."/>
            <person name="Zheng Y."/>
            <person name="Kuraku S."/>
            <person name="Pignatelli M."/>
            <person name="Herrero J."/>
            <person name="Beal K."/>
            <person name="Nozawa M."/>
            <person name="Li Q."/>
            <person name="Wang J."/>
            <person name="Zhang H."/>
            <person name="Yu L."/>
            <person name="Shigenobu S."/>
            <person name="Wang J."/>
            <person name="Liu J."/>
            <person name="Flicek P."/>
            <person name="Searle S."/>
            <person name="Wang J."/>
            <person name="Kuratani S."/>
            <person name="Yin Y."/>
            <person name="Aken B."/>
            <person name="Zhang G."/>
            <person name="Irie N."/>
        </authorList>
    </citation>
    <scope>NUCLEOTIDE SEQUENCE [LARGE SCALE GENOMIC DNA]</scope>
</reference>
<proteinExistence type="predicted"/>
<organism evidence="3 4">
    <name type="scientific">Chelonia mydas</name>
    <name type="common">Green sea-turtle</name>
    <name type="synonym">Chelonia agassizi</name>
    <dbReference type="NCBI Taxonomy" id="8469"/>
    <lineage>
        <taxon>Eukaryota</taxon>
        <taxon>Metazoa</taxon>
        <taxon>Chordata</taxon>
        <taxon>Craniata</taxon>
        <taxon>Vertebrata</taxon>
        <taxon>Euteleostomi</taxon>
        <taxon>Archelosauria</taxon>
        <taxon>Testudinata</taxon>
        <taxon>Testudines</taxon>
        <taxon>Cryptodira</taxon>
        <taxon>Durocryptodira</taxon>
        <taxon>Americhelydia</taxon>
        <taxon>Chelonioidea</taxon>
        <taxon>Cheloniidae</taxon>
        <taxon>Chelonia</taxon>
    </lineage>
</organism>
<dbReference type="STRING" id="8469.M7CLD8"/>
<dbReference type="InterPro" id="IPR029325">
    <property type="entry name" value="ITPR-bd"/>
</dbReference>
<evidence type="ECO:0000313" key="3">
    <source>
        <dbReference type="EMBL" id="EMP41987.1"/>
    </source>
</evidence>
<dbReference type="eggNOG" id="ENOG502QWSR">
    <property type="taxonomic scope" value="Eukaryota"/>
</dbReference>
<feature type="domain" description="ITPR-interacting" evidence="2">
    <location>
        <begin position="97"/>
        <end position="259"/>
    </location>
</feature>
<gene>
    <name evidence="3" type="ORF">UY3_00756</name>
</gene>
<name>M7CLD8_CHEMY</name>
<dbReference type="PANTHER" id="PTHR17469">
    <property type="entry name" value="SPERM SPECIFIC ANTIGEN 2-RELATED"/>
    <property type="match status" value="1"/>
</dbReference>
<feature type="region of interest" description="Disordered" evidence="1">
    <location>
        <begin position="421"/>
        <end position="447"/>
    </location>
</feature>
<sequence>MEAASVLSPSSWEKRRAWVRQSRCWRTTVLEEEAAVVVRDVSGLQPPHLDDVFFEGCSSNGTSFEDDLTLGAEALLLPGNDKATGSRTLLEKPWPGRYLHLGQSMASSAISGGTNKTTSSVSEILELCQEDAEEILYNLGFVRDEPQATARIPARFFSAPSQAKGIDFQLFLKAQVQRLEMEDPCLTLASRFQQVEALAATADAFFCLYSYVSKTPLQKISPAQIFWACPEIPNCWVVPAKAETKSPVDRLKKAISKMCLYTSPRAESLRRASTVPSCRRSILGRVVQEVLERAREERFRFDQTDIEDMEGAAHEMPTGTFQCQHRVESSFQEPPSPDLAEHVSVHLCHGGEAAPTPPGEKGELHTVPAPPRLQWAPQGLPAGTVGACTEGAGSPGLQEKKGPGEAPMEMAPSKWEFSMDASCPSGGAGSGEESSYAGGTAAPSPGTHSTATKALGTVGTTWFHPEPREGLRSEAGFALDLSRALSTDNAGSCVARLPHPGGPPEKDGLEAYREALMCPEELRAEGKGHSPLRGSSYACGSRDVAHPQGQDTKAPGPALHSLGEVAGGVSMLHGPCWAPTLPLQEDDSFELEEVGIDMGMP</sequence>
<dbReference type="AlphaFoldDB" id="M7CLD8"/>
<evidence type="ECO:0000259" key="2">
    <source>
        <dbReference type="SMART" id="SM01257"/>
    </source>
</evidence>
<evidence type="ECO:0000256" key="1">
    <source>
        <dbReference type="SAM" id="MobiDB-lite"/>
    </source>
</evidence>
<dbReference type="Pfam" id="PF14722">
    <property type="entry name" value="KRAP_IP3R_bind"/>
    <property type="match status" value="1"/>
</dbReference>
<accession>M7CLD8</accession>
<dbReference type="EMBL" id="KB480299">
    <property type="protein sequence ID" value="EMP41987.1"/>
    <property type="molecule type" value="Genomic_DNA"/>
</dbReference>
<dbReference type="GO" id="GO:0005102">
    <property type="term" value="F:signaling receptor binding"/>
    <property type="evidence" value="ECO:0007669"/>
    <property type="project" value="InterPro"/>
</dbReference>
<dbReference type="InterPro" id="IPR043444">
    <property type="entry name" value="TESPA1-like"/>
</dbReference>
<evidence type="ECO:0000313" key="4">
    <source>
        <dbReference type="Proteomes" id="UP000031443"/>
    </source>
</evidence>
<feature type="compositionally biased region" description="Low complexity" evidence="1">
    <location>
        <begin position="421"/>
        <end position="442"/>
    </location>
</feature>
<dbReference type="SMART" id="SM01257">
    <property type="entry name" value="KRAP_IP3R_bind"/>
    <property type="match status" value="1"/>
</dbReference>
<protein>
    <recommendedName>
        <fullName evidence="2">ITPR-interacting domain-containing protein</fullName>
    </recommendedName>
</protein>